<proteinExistence type="predicted"/>
<evidence type="ECO:0000313" key="3">
    <source>
        <dbReference type="Proteomes" id="UP001271648"/>
    </source>
</evidence>
<dbReference type="FunFam" id="3.40.50.1000:FF:000067">
    <property type="entry name" value="HAD phosphatase, family IIIA"/>
    <property type="match status" value="1"/>
</dbReference>
<dbReference type="InterPro" id="IPR006549">
    <property type="entry name" value="HAD-SF_hydro_IIIA"/>
</dbReference>
<dbReference type="NCBIfam" id="TIGR01662">
    <property type="entry name" value="HAD-SF-IIIA"/>
    <property type="match status" value="1"/>
</dbReference>
<dbReference type="AlphaFoldDB" id="A0AAW9ACP3"/>
<sequence>MYNYFLPDEYVKDIFQISPDKLIEKGIKGIITDLDNTLVEWDRPEATPEISEWMKMMQDAGLQVTILSNNNHARVQTFCDPLGTPFICDARKPLARNFKKALATMGLQKEEVVMVGDQLMTDVLGGNRFGLRTILVVPVASSDGFVTKFNRMIERRILARLKRLGKIEWEE</sequence>
<reference evidence="2 3" key="1">
    <citation type="submission" date="2023-06" db="EMBL/GenBank/DDBJ databases">
        <title>Sporosarcina sp. nov., isolated from Korean traditional fermented seafood 'Jeotgal'.</title>
        <authorList>
            <person name="Yang A.I."/>
            <person name="Shin N.-R."/>
        </authorList>
    </citation>
    <scope>NUCLEOTIDE SEQUENCE [LARGE SCALE GENOMIC DNA]</scope>
    <source>
        <strain evidence="2 3">KCTC43456</strain>
    </source>
</reference>
<evidence type="ECO:0000256" key="1">
    <source>
        <dbReference type="ARBA" id="ARBA00022801"/>
    </source>
</evidence>
<keyword evidence="1" id="KW-0378">Hydrolase</keyword>
<dbReference type="InterPro" id="IPR036412">
    <property type="entry name" value="HAD-like_sf"/>
</dbReference>
<dbReference type="InterPro" id="IPR051540">
    <property type="entry name" value="S-2-haloacid_dehalogenase"/>
</dbReference>
<protein>
    <submittedName>
        <fullName evidence="2">YqeG family HAD IIIA-type phosphatase</fullName>
    </submittedName>
</protein>
<dbReference type="RefSeq" id="WP_283734661.1">
    <property type="nucleotide sequence ID" value="NZ_CP125968.1"/>
</dbReference>
<dbReference type="NCBIfam" id="TIGR01668">
    <property type="entry name" value="YqeG_hyp_ppase"/>
    <property type="match status" value="1"/>
</dbReference>
<dbReference type="Proteomes" id="UP001271648">
    <property type="component" value="Unassembled WGS sequence"/>
</dbReference>
<dbReference type="SUPFAM" id="SSF56784">
    <property type="entry name" value="HAD-like"/>
    <property type="match status" value="1"/>
</dbReference>
<keyword evidence="3" id="KW-1185">Reference proteome</keyword>
<comment type="caution">
    <text evidence="2">The sequence shown here is derived from an EMBL/GenBank/DDBJ whole genome shotgun (WGS) entry which is preliminary data.</text>
</comment>
<dbReference type="InterPro" id="IPR010021">
    <property type="entry name" value="PGPP1/Gep4"/>
</dbReference>
<dbReference type="CDD" id="cd16416">
    <property type="entry name" value="HAD_BsYqeG-like"/>
    <property type="match status" value="1"/>
</dbReference>
<name>A0AAW9ACP3_9BACL</name>
<organism evidence="2 3">
    <name type="scientific">Sporosarcina thermotolerans</name>
    <dbReference type="NCBI Taxonomy" id="633404"/>
    <lineage>
        <taxon>Bacteria</taxon>
        <taxon>Bacillati</taxon>
        <taxon>Bacillota</taxon>
        <taxon>Bacilli</taxon>
        <taxon>Bacillales</taxon>
        <taxon>Caryophanaceae</taxon>
        <taxon>Sporosarcina</taxon>
    </lineage>
</organism>
<dbReference type="PANTHER" id="PTHR43316">
    <property type="entry name" value="HYDROLASE, HALOACID DELAHOGENASE-RELATED"/>
    <property type="match status" value="1"/>
</dbReference>
<dbReference type="EMBL" id="JAUBDJ010000005">
    <property type="protein sequence ID" value="MDW0117418.1"/>
    <property type="molecule type" value="Genomic_DNA"/>
</dbReference>
<dbReference type="InterPro" id="IPR023214">
    <property type="entry name" value="HAD_sf"/>
</dbReference>
<dbReference type="GO" id="GO:0008962">
    <property type="term" value="F:phosphatidylglycerophosphatase activity"/>
    <property type="evidence" value="ECO:0007669"/>
    <property type="project" value="InterPro"/>
</dbReference>
<evidence type="ECO:0000313" key="2">
    <source>
        <dbReference type="EMBL" id="MDW0117418.1"/>
    </source>
</evidence>
<gene>
    <name evidence="2" type="ORF">QTL97_10765</name>
</gene>
<dbReference type="Gene3D" id="3.40.50.1000">
    <property type="entry name" value="HAD superfamily/HAD-like"/>
    <property type="match status" value="1"/>
</dbReference>
<dbReference type="Pfam" id="PF00702">
    <property type="entry name" value="Hydrolase"/>
    <property type="match status" value="1"/>
</dbReference>
<accession>A0AAW9ACP3</accession>